<dbReference type="SUPFAM" id="SSF143100">
    <property type="entry name" value="TTHA1013/TTHA0281-like"/>
    <property type="match status" value="1"/>
</dbReference>
<dbReference type="Proteomes" id="UP000715781">
    <property type="component" value="Unassembled WGS sequence"/>
</dbReference>
<dbReference type="Pfam" id="PF15919">
    <property type="entry name" value="HicB_lk_antitox"/>
    <property type="match status" value="1"/>
</dbReference>
<dbReference type="EMBL" id="JAHHHN010000003">
    <property type="protein sequence ID" value="MBW4560777.1"/>
    <property type="molecule type" value="Genomic_DNA"/>
</dbReference>
<feature type="domain" description="HicB-like antitoxin of toxin-antitoxin system" evidence="1">
    <location>
        <begin position="9"/>
        <end position="69"/>
    </location>
</feature>
<proteinExistence type="predicted"/>
<protein>
    <submittedName>
        <fullName evidence="2">Type II toxin-antitoxin system HicB family antitoxin</fullName>
    </submittedName>
</protein>
<dbReference type="AlphaFoldDB" id="A0A951UEQ5"/>
<dbReference type="Gene3D" id="3.30.160.250">
    <property type="match status" value="1"/>
</dbReference>
<name>A0A951UEQ5_9NOST</name>
<gene>
    <name evidence="2" type="ORF">KME32_06385</name>
</gene>
<dbReference type="PANTHER" id="PTHR34504">
    <property type="entry name" value="ANTITOXIN HICB"/>
    <property type="match status" value="1"/>
</dbReference>
<dbReference type="InterPro" id="IPR031807">
    <property type="entry name" value="HicB-like"/>
</dbReference>
<evidence type="ECO:0000313" key="3">
    <source>
        <dbReference type="Proteomes" id="UP000715781"/>
    </source>
</evidence>
<dbReference type="PANTHER" id="PTHR34504:SF4">
    <property type="entry name" value="ANTITOXIN HICB"/>
    <property type="match status" value="1"/>
</dbReference>
<reference evidence="2" key="2">
    <citation type="journal article" date="2022" name="Microbiol. Resour. Announc.">
        <title>Metagenome Sequencing to Explore Phylogenomics of Terrestrial Cyanobacteria.</title>
        <authorList>
            <person name="Ward R.D."/>
            <person name="Stajich J.E."/>
            <person name="Johansen J.R."/>
            <person name="Huntemann M."/>
            <person name="Clum A."/>
            <person name="Foster B."/>
            <person name="Foster B."/>
            <person name="Roux S."/>
            <person name="Palaniappan K."/>
            <person name="Varghese N."/>
            <person name="Mukherjee S."/>
            <person name="Reddy T.B.K."/>
            <person name="Daum C."/>
            <person name="Copeland A."/>
            <person name="Chen I.A."/>
            <person name="Ivanova N.N."/>
            <person name="Kyrpides N.C."/>
            <person name="Shapiro N."/>
            <person name="Eloe-Fadrosh E.A."/>
            <person name="Pietrasiak N."/>
        </authorList>
    </citation>
    <scope>NUCLEOTIDE SEQUENCE</scope>
    <source>
        <strain evidence="2">JT2-VF2</strain>
    </source>
</reference>
<dbReference type="InterPro" id="IPR051404">
    <property type="entry name" value="TA_system_antitoxin"/>
</dbReference>
<accession>A0A951UEQ5</accession>
<evidence type="ECO:0000313" key="2">
    <source>
        <dbReference type="EMBL" id="MBW4560777.1"/>
    </source>
</evidence>
<reference evidence="2" key="1">
    <citation type="submission" date="2021-05" db="EMBL/GenBank/DDBJ databases">
        <authorList>
            <person name="Pietrasiak N."/>
            <person name="Ward R."/>
            <person name="Stajich J.E."/>
            <person name="Kurbessoian T."/>
        </authorList>
    </citation>
    <scope>NUCLEOTIDE SEQUENCE</scope>
    <source>
        <strain evidence="2">JT2-VF2</strain>
    </source>
</reference>
<dbReference type="InterPro" id="IPR035069">
    <property type="entry name" value="TTHA1013/TTHA0281-like"/>
</dbReference>
<sequence>MMNASKREFYVIIERDEDGYYVGEVPQLTACYSQGETIDELMTNIKEVIELCLEAESDEPIPEFVGIQKVVI</sequence>
<comment type="caution">
    <text evidence="2">The sequence shown here is derived from an EMBL/GenBank/DDBJ whole genome shotgun (WGS) entry which is preliminary data.</text>
</comment>
<organism evidence="2 3">
    <name type="scientific">Mojavia pulchra JT2-VF2</name>
    <dbReference type="NCBI Taxonomy" id="287848"/>
    <lineage>
        <taxon>Bacteria</taxon>
        <taxon>Bacillati</taxon>
        <taxon>Cyanobacteriota</taxon>
        <taxon>Cyanophyceae</taxon>
        <taxon>Nostocales</taxon>
        <taxon>Nostocaceae</taxon>
    </lineage>
</organism>
<evidence type="ECO:0000259" key="1">
    <source>
        <dbReference type="Pfam" id="PF15919"/>
    </source>
</evidence>